<comment type="caution">
    <text evidence="10">The sequence shown here is derived from an EMBL/GenBank/DDBJ whole genome shotgun (WGS) entry which is preliminary data.</text>
</comment>
<evidence type="ECO:0000256" key="7">
    <source>
        <dbReference type="SAM" id="Phobius"/>
    </source>
</evidence>
<keyword evidence="4 7" id="KW-0812">Transmembrane</keyword>
<protein>
    <submittedName>
        <fullName evidence="10">Cation transporter</fullName>
    </submittedName>
</protein>
<feature type="domain" description="Cation efflux protein cytoplasmic" evidence="9">
    <location>
        <begin position="224"/>
        <end position="296"/>
    </location>
</feature>
<dbReference type="Pfam" id="PF16916">
    <property type="entry name" value="ZT_dimer"/>
    <property type="match status" value="1"/>
</dbReference>
<dbReference type="InterPro" id="IPR040177">
    <property type="entry name" value="SLC30A9"/>
</dbReference>
<name>A0A2N5XTA9_9HYPH</name>
<dbReference type="InterPro" id="IPR027470">
    <property type="entry name" value="Cation_efflux_CTD"/>
</dbReference>
<dbReference type="PANTHER" id="PTHR13414">
    <property type="entry name" value="HUEL-CATION TRANSPORTER"/>
    <property type="match status" value="1"/>
</dbReference>
<sequence length="315" mass="33988">MASHGSKKVIYAALAGNGLIAITKFFAASITGSSAMLSEGIHSLVDTGNQGLLLYGIKRASKPADKKHPFGYGSELYFWAFVVALLIFAVGAGLSIYEGIQKVLDPHPISDPTINFYVLGAALVFEGWAWWIALKEFRTTKGKLGWLEAVTDSKDPTVFTVLFEDSAAMLGLVVAAIGIGVSYYMQIPWMDGAASIVIGVILAGTAFLLAYETKGLLIGEAASTELEAEITNIVSAHPAVTTVNELRTLHRGPNEVLLTLSIDFENTMIVGKLEKVIAELEGDIRARFPQIHRIFIEAQSHRDHVAVAEILNEEA</sequence>
<dbReference type="Proteomes" id="UP000234881">
    <property type="component" value="Unassembled WGS sequence"/>
</dbReference>
<evidence type="ECO:0000256" key="4">
    <source>
        <dbReference type="ARBA" id="ARBA00022692"/>
    </source>
</evidence>
<keyword evidence="6 7" id="KW-0472">Membrane</keyword>
<dbReference type="AlphaFoldDB" id="A0A2N5XTA9"/>
<dbReference type="OrthoDB" id="9806522at2"/>
<organism evidence="10 11">
    <name type="scientific">Cohaesibacter celericrescens</name>
    <dbReference type="NCBI Taxonomy" id="2067669"/>
    <lineage>
        <taxon>Bacteria</taxon>
        <taxon>Pseudomonadati</taxon>
        <taxon>Pseudomonadota</taxon>
        <taxon>Alphaproteobacteria</taxon>
        <taxon>Hyphomicrobiales</taxon>
        <taxon>Cohaesibacteraceae</taxon>
    </lineage>
</organism>
<evidence type="ECO:0000256" key="6">
    <source>
        <dbReference type="ARBA" id="ARBA00023136"/>
    </source>
</evidence>
<feature type="transmembrane region" description="Helical" evidence="7">
    <location>
        <begin position="76"/>
        <end position="96"/>
    </location>
</feature>
<dbReference type="NCBIfam" id="TIGR01297">
    <property type="entry name" value="CDF"/>
    <property type="match status" value="1"/>
</dbReference>
<dbReference type="EMBL" id="PKUQ01000016">
    <property type="protein sequence ID" value="PLW77658.1"/>
    <property type="molecule type" value="Genomic_DNA"/>
</dbReference>
<evidence type="ECO:0000313" key="11">
    <source>
        <dbReference type="Proteomes" id="UP000234881"/>
    </source>
</evidence>
<dbReference type="InterPro" id="IPR036837">
    <property type="entry name" value="Cation_efflux_CTD_sf"/>
</dbReference>
<dbReference type="Gene3D" id="3.30.70.1350">
    <property type="entry name" value="Cation efflux protein, cytoplasmic domain"/>
    <property type="match status" value="1"/>
</dbReference>
<feature type="domain" description="Cation efflux protein transmembrane" evidence="8">
    <location>
        <begin position="11"/>
        <end position="216"/>
    </location>
</feature>
<dbReference type="RefSeq" id="WP_101533674.1">
    <property type="nucleotide sequence ID" value="NZ_JBFHIU010000012.1"/>
</dbReference>
<feature type="transmembrane region" description="Helical" evidence="7">
    <location>
        <begin position="167"/>
        <end position="186"/>
    </location>
</feature>
<proteinExistence type="inferred from homology"/>
<dbReference type="InterPro" id="IPR027469">
    <property type="entry name" value="Cation_efflux_TMD_sf"/>
</dbReference>
<evidence type="ECO:0000259" key="9">
    <source>
        <dbReference type="Pfam" id="PF16916"/>
    </source>
</evidence>
<dbReference type="GO" id="GO:0008324">
    <property type="term" value="F:monoatomic cation transmembrane transporter activity"/>
    <property type="evidence" value="ECO:0007669"/>
    <property type="project" value="InterPro"/>
</dbReference>
<dbReference type="Gene3D" id="1.20.1510.10">
    <property type="entry name" value="Cation efflux protein transmembrane domain"/>
    <property type="match status" value="1"/>
</dbReference>
<evidence type="ECO:0000313" key="10">
    <source>
        <dbReference type="EMBL" id="PLW77658.1"/>
    </source>
</evidence>
<accession>A0A2N5XTA9</accession>
<dbReference type="Pfam" id="PF01545">
    <property type="entry name" value="Cation_efflux"/>
    <property type="match status" value="1"/>
</dbReference>
<dbReference type="GO" id="GO:0016020">
    <property type="term" value="C:membrane"/>
    <property type="evidence" value="ECO:0007669"/>
    <property type="project" value="UniProtKB-SubCell"/>
</dbReference>
<dbReference type="SUPFAM" id="SSF161111">
    <property type="entry name" value="Cation efflux protein transmembrane domain-like"/>
    <property type="match status" value="1"/>
</dbReference>
<dbReference type="GO" id="GO:0006829">
    <property type="term" value="P:zinc ion transport"/>
    <property type="evidence" value="ECO:0007669"/>
    <property type="project" value="InterPro"/>
</dbReference>
<feature type="transmembrane region" description="Helical" evidence="7">
    <location>
        <begin position="192"/>
        <end position="211"/>
    </location>
</feature>
<evidence type="ECO:0000256" key="2">
    <source>
        <dbReference type="ARBA" id="ARBA00008114"/>
    </source>
</evidence>
<keyword evidence="5 7" id="KW-1133">Transmembrane helix</keyword>
<evidence type="ECO:0000256" key="5">
    <source>
        <dbReference type="ARBA" id="ARBA00022989"/>
    </source>
</evidence>
<keyword evidence="11" id="KW-1185">Reference proteome</keyword>
<reference evidence="10 11" key="1">
    <citation type="submission" date="2018-01" db="EMBL/GenBank/DDBJ databases">
        <title>The draft genome sequence of Cohaesibacter sp. H1304.</title>
        <authorList>
            <person name="Wang N.-N."/>
            <person name="Du Z.-J."/>
        </authorList>
    </citation>
    <scope>NUCLEOTIDE SEQUENCE [LARGE SCALE GENOMIC DNA]</scope>
    <source>
        <strain evidence="10 11">H1304</strain>
    </source>
</reference>
<keyword evidence="3" id="KW-0813">Transport</keyword>
<dbReference type="InterPro" id="IPR002524">
    <property type="entry name" value="Cation_efflux"/>
</dbReference>
<evidence type="ECO:0000256" key="1">
    <source>
        <dbReference type="ARBA" id="ARBA00004141"/>
    </source>
</evidence>
<dbReference type="PANTHER" id="PTHR13414:SF9">
    <property type="entry name" value="PROTON-COUPLED ZINC ANTIPORTER SLC30A9, MITOCHONDRIAL"/>
    <property type="match status" value="1"/>
</dbReference>
<gene>
    <name evidence="10" type="ORF">C0081_10195</name>
</gene>
<evidence type="ECO:0000256" key="3">
    <source>
        <dbReference type="ARBA" id="ARBA00022448"/>
    </source>
</evidence>
<dbReference type="InterPro" id="IPR058533">
    <property type="entry name" value="Cation_efflux_TM"/>
</dbReference>
<feature type="transmembrane region" description="Helical" evidence="7">
    <location>
        <begin position="116"/>
        <end position="134"/>
    </location>
</feature>
<comment type="subcellular location">
    <subcellularLocation>
        <location evidence="1">Membrane</location>
        <topology evidence="1">Multi-pass membrane protein</topology>
    </subcellularLocation>
</comment>
<dbReference type="SUPFAM" id="SSF160240">
    <property type="entry name" value="Cation efflux protein cytoplasmic domain-like"/>
    <property type="match status" value="1"/>
</dbReference>
<evidence type="ECO:0000259" key="8">
    <source>
        <dbReference type="Pfam" id="PF01545"/>
    </source>
</evidence>
<comment type="similarity">
    <text evidence="2">Belongs to the cation diffusion facilitator (CDF) transporter (TC 2.A.4) family.</text>
</comment>